<accession>A0A4P7QIT8</accession>
<dbReference type="Pfam" id="PF04542">
    <property type="entry name" value="Sigma70_r2"/>
    <property type="match status" value="1"/>
</dbReference>
<comment type="similarity">
    <text evidence="1">Belongs to the sigma-70 factor family. ECF subfamily.</text>
</comment>
<dbReference type="InterPro" id="IPR036388">
    <property type="entry name" value="WH-like_DNA-bd_sf"/>
</dbReference>
<dbReference type="InterPro" id="IPR013325">
    <property type="entry name" value="RNA_pol_sigma_r2"/>
</dbReference>
<evidence type="ECO:0000259" key="6">
    <source>
        <dbReference type="Pfam" id="PF04542"/>
    </source>
</evidence>
<gene>
    <name evidence="8" type="primary">ylaC</name>
    <name evidence="8" type="ORF">CENDO_08730</name>
</gene>
<dbReference type="CDD" id="cd06171">
    <property type="entry name" value="Sigma70_r4"/>
    <property type="match status" value="1"/>
</dbReference>
<dbReference type="InterPro" id="IPR013249">
    <property type="entry name" value="RNA_pol_sigma70_r4_t2"/>
</dbReference>
<evidence type="ECO:0000256" key="2">
    <source>
        <dbReference type="ARBA" id="ARBA00023015"/>
    </source>
</evidence>
<sequence length="160" mass="18231">MRDRFTRYYRDCYPGVLAFCRRRAPLDAAEDLTAEVFARAWRNLSNVRDPTRPLPWLYGIARNVVGEYYRSAARHPEQPAEDMGERAVAARTDAVDASIDVTRALRSLSADDQEILMLSAWEDLTPKDIAEVFNISPNTARVRIHRARTRLAQALEGVPQ</sequence>
<proteinExistence type="inferred from homology"/>
<evidence type="ECO:0000313" key="8">
    <source>
        <dbReference type="EMBL" id="QCB29016.1"/>
    </source>
</evidence>
<evidence type="ECO:0000256" key="1">
    <source>
        <dbReference type="ARBA" id="ARBA00010641"/>
    </source>
</evidence>
<evidence type="ECO:0000256" key="5">
    <source>
        <dbReference type="ARBA" id="ARBA00023163"/>
    </source>
</evidence>
<keyword evidence="3" id="KW-0731">Sigma factor</keyword>
<protein>
    <submittedName>
        <fullName evidence="8">RNA polymerase sigma factor YlaC</fullName>
    </submittedName>
</protein>
<feature type="domain" description="RNA polymerase sigma factor 70 region 4 type 2" evidence="7">
    <location>
        <begin position="101"/>
        <end position="151"/>
    </location>
</feature>
<dbReference type="GO" id="GO:0006352">
    <property type="term" value="P:DNA-templated transcription initiation"/>
    <property type="evidence" value="ECO:0007669"/>
    <property type="project" value="InterPro"/>
</dbReference>
<feature type="domain" description="RNA polymerase sigma-70 region 2" evidence="6">
    <location>
        <begin position="9"/>
        <end position="74"/>
    </location>
</feature>
<dbReference type="InterPro" id="IPR007627">
    <property type="entry name" value="RNA_pol_sigma70_r2"/>
</dbReference>
<dbReference type="Gene3D" id="1.10.10.10">
    <property type="entry name" value="Winged helix-like DNA-binding domain superfamily/Winged helix DNA-binding domain"/>
    <property type="match status" value="1"/>
</dbReference>
<evidence type="ECO:0000313" key="9">
    <source>
        <dbReference type="Proteomes" id="UP000296352"/>
    </source>
</evidence>
<dbReference type="InterPro" id="IPR014284">
    <property type="entry name" value="RNA_pol_sigma-70_dom"/>
</dbReference>
<organism evidence="8 9">
    <name type="scientific">Corynebacterium endometrii</name>
    <dbReference type="NCBI Taxonomy" id="2488819"/>
    <lineage>
        <taxon>Bacteria</taxon>
        <taxon>Bacillati</taxon>
        <taxon>Actinomycetota</taxon>
        <taxon>Actinomycetes</taxon>
        <taxon>Mycobacteriales</taxon>
        <taxon>Corynebacteriaceae</taxon>
        <taxon>Corynebacterium</taxon>
    </lineage>
</organism>
<evidence type="ECO:0000256" key="4">
    <source>
        <dbReference type="ARBA" id="ARBA00023125"/>
    </source>
</evidence>
<dbReference type="PANTHER" id="PTHR43133">
    <property type="entry name" value="RNA POLYMERASE ECF-TYPE SIGMA FACTO"/>
    <property type="match status" value="1"/>
</dbReference>
<dbReference type="InterPro" id="IPR039425">
    <property type="entry name" value="RNA_pol_sigma-70-like"/>
</dbReference>
<dbReference type="KEGG" id="cee:CENDO_08730"/>
<dbReference type="RefSeq" id="WP_246014250.1">
    <property type="nucleotide sequence ID" value="NZ_CP039247.1"/>
</dbReference>
<keyword evidence="9" id="KW-1185">Reference proteome</keyword>
<dbReference type="EMBL" id="CP039247">
    <property type="protein sequence ID" value="QCB29016.1"/>
    <property type="molecule type" value="Genomic_DNA"/>
</dbReference>
<keyword evidence="2" id="KW-0805">Transcription regulation</keyword>
<name>A0A4P7QIT8_9CORY</name>
<dbReference type="InterPro" id="IPR013324">
    <property type="entry name" value="RNA_pol_sigma_r3/r4-like"/>
</dbReference>
<dbReference type="SUPFAM" id="SSF88659">
    <property type="entry name" value="Sigma3 and sigma4 domains of RNA polymerase sigma factors"/>
    <property type="match status" value="1"/>
</dbReference>
<reference evidence="8 9" key="1">
    <citation type="submission" date="2019-04" db="EMBL/GenBank/DDBJ databases">
        <title>Corynebacterium endometrii sp. nov., isolated from the uterus of a cow with endometritis.</title>
        <authorList>
            <person name="Ballas P."/>
            <person name="Ruckert C."/>
            <person name="Wagener K."/>
            <person name="Drillich M."/>
            <person name="Kaempfer P."/>
            <person name="Busse H.-J."/>
            <person name="Ehling-Schulz M."/>
        </authorList>
    </citation>
    <scope>NUCLEOTIDE SEQUENCE [LARGE SCALE GENOMIC DNA]</scope>
    <source>
        <strain evidence="8 9">LMM-1653</strain>
    </source>
</reference>
<dbReference type="Gene3D" id="1.10.1740.10">
    <property type="match status" value="1"/>
</dbReference>
<dbReference type="AlphaFoldDB" id="A0A4P7QIT8"/>
<dbReference type="Pfam" id="PF08281">
    <property type="entry name" value="Sigma70_r4_2"/>
    <property type="match status" value="1"/>
</dbReference>
<keyword evidence="4" id="KW-0238">DNA-binding</keyword>
<dbReference type="GO" id="GO:0003677">
    <property type="term" value="F:DNA binding"/>
    <property type="evidence" value="ECO:0007669"/>
    <property type="project" value="UniProtKB-KW"/>
</dbReference>
<dbReference type="NCBIfam" id="TIGR02937">
    <property type="entry name" value="sigma70-ECF"/>
    <property type="match status" value="1"/>
</dbReference>
<dbReference type="GO" id="GO:0016987">
    <property type="term" value="F:sigma factor activity"/>
    <property type="evidence" value="ECO:0007669"/>
    <property type="project" value="UniProtKB-KW"/>
</dbReference>
<dbReference type="SUPFAM" id="SSF88946">
    <property type="entry name" value="Sigma2 domain of RNA polymerase sigma factors"/>
    <property type="match status" value="1"/>
</dbReference>
<dbReference type="PANTHER" id="PTHR43133:SF58">
    <property type="entry name" value="ECF RNA POLYMERASE SIGMA FACTOR SIGD"/>
    <property type="match status" value="1"/>
</dbReference>
<evidence type="ECO:0000256" key="3">
    <source>
        <dbReference type="ARBA" id="ARBA00023082"/>
    </source>
</evidence>
<evidence type="ECO:0000259" key="7">
    <source>
        <dbReference type="Pfam" id="PF08281"/>
    </source>
</evidence>
<keyword evidence="5" id="KW-0804">Transcription</keyword>
<dbReference type="Proteomes" id="UP000296352">
    <property type="component" value="Chromosome"/>
</dbReference>